<gene>
    <name evidence="2" type="ORF">DF947_13825</name>
</gene>
<protein>
    <submittedName>
        <fullName evidence="2">Uncharacterized protein</fullName>
    </submittedName>
</protein>
<reference evidence="3" key="1">
    <citation type="submission" date="2018-05" db="EMBL/GenBank/DDBJ databases">
        <title>Pedobacter paludis sp. nov., isolated from wetland soil.</title>
        <authorList>
            <person name="Zhang Y."/>
        </authorList>
    </citation>
    <scope>NUCLEOTIDE SEQUENCE [LARGE SCALE GENOMIC DNA]</scope>
    <source>
        <strain evidence="3">R-8</strain>
    </source>
</reference>
<dbReference type="EMBL" id="QGNY01000004">
    <property type="protein sequence ID" value="PWS31659.1"/>
    <property type="molecule type" value="Genomic_DNA"/>
</dbReference>
<comment type="caution">
    <text evidence="2">The sequence shown here is derived from an EMBL/GenBank/DDBJ whole genome shotgun (WGS) entry which is preliminary data.</text>
</comment>
<proteinExistence type="predicted"/>
<dbReference type="AlphaFoldDB" id="A0A317F1A0"/>
<feature type="region of interest" description="Disordered" evidence="1">
    <location>
        <begin position="30"/>
        <end position="63"/>
    </location>
</feature>
<keyword evidence="3" id="KW-1185">Reference proteome</keyword>
<name>A0A317F1A0_9SPHI</name>
<accession>A0A317F1A0</accession>
<evidence type="ECO:0000313" key="3">
    <source>
        <dbReference type="Proteomes" id="UP000245391"/>
    </source>
</evidence>
<organism evidence="2 3">
    <name type="scientific">Pedobacter paludis</name>
    <dbReference type="NCBI Taxonomy" id="2203212"/>
    <lineage>
        <taxon>Bacteria</taxon>
        <taxon>Pseudomonadati</taxon>
        <taxon>Bacteroidota</taxon>
        <taxon>Sphingobacteriia</taxon>
        <taxon>Sphingobacteriales</taxon>
        <taxon>Sphingobacteriaceae</taxon>
        <taxon>Pedobacter</taxon>
    </lineage>
</organism>
<evidence type="ECO:0000313" key="2">
    <source>
        <dbReference type="EMBL" id="PWS31659.1"/>
    </source>
</evidence>
<dbReference type="Proteomes" id="UP000245391">
    <property type="component" value="Unassembled WGS sequence"/>
</dbReference>
<dbReference type="RefSeq" id="WP_109930619.1">
    <property type="nucleotide sequence ID" value="NZ_QGNY01000004.1"/>
</dbReference>
<evidence type="ECO:0000256" key="1">
    <source>
        <dbReference type="SAM" id="MobiDB-lite"/>
    </source>
</evidence>
<sequence>MKNRAGRVALDNGGMNISAKALTFSPSIMPEAGEQGAETPIRPVGTFPLKGEGSMMQKNLGAL</sequence>